<sequence>MGEQYRIMGSCNGLLCLLNVHKHYMALWNPSIRITSKAFAFPTAISLYKSITYQGLGYDHVNDKYKLLVVAIDHHETVTKLYTFGANSWKVIQNLPCRPNRLQAKFVSGTGTLNWIARTSDGGRWMILSFDLVTETYGEVFLPGGDADHVSIPELVFLSNCLLCISFFDSKKDHWAVWQMKEYGVLDSWTKVMSIPHFNQGVCNWNGFTITPHSLVPLCISEDGIILFRTTFSKWVVYNPNDGSMACLGIRAHYWLNMHTYHQSLVSPQL</sequence>
<keyword evidence="3" id="KW-1185">Reference proteome</keyword>
<dbReference type="PANTHER" id="PTHR31672">
    <property type="entry name" value="BNACNNG10540D PROTEIN"/>
    <property type="match status" value="1"/>
</dbReference>
<name>A0A151RUM9_CAJCA</name>
<evidence type="ECO:0000259" key="1">
    <source>
        <dbReference type="Pfam" id="PF07734"/>
    </source>
</evidence>
<proteinExistence type="predicted"/>
<dbReference type="InterPro" id="IPR050796">
    <property type="entry name" value="SCF_F-box_component"/>
</dbReference>
<evidence type="ECO:0000313" key="2">
    <source>
        <dbReference type="EMBL" id="KYP46244.1"/>
    </source>
</evidence>
<dbReference type="AlphaFoldDB" id="A0A151RUM9"/>
<dbReference type="Proteomes" id="UP000075243">
    <property type="component" value="Unassembled WGS sequence"/>
</dbReference>
<dbReference type="Gramene" id="C.cajan_34678.t">
    <property type="protein sequence ID" value="C.cajan_34678.t.cds1"/>
    <property type="gene ID" value="C.cajan_34678"/>
</dbReference>
<protein>
    <submittedName>
        <fullName evidence="2">F-box/kelch-repeat protein At3g06240 family</fullName>
    </submittedName>
</protein>
<dbReference type="Pfam" id="PF07734">
    <property type="entry name" value="FBA_1"/>
    <property type="match status" value="1"/>
</dbReference>
<organism evidence="2 3">
    <name type="scientific">Cajanus cajan</name>
    <name type="common">Pigeon pea</name>
    <name type="synonym">Cajanus indicus</name>
    <dbReference type="NCBI Taxonomy" id="3821"/>
    <lineage>
        <taxon>Eukaryota</taxon>
        <taxon>Viridiplantae</taxon>
        <taxon>Streptophyta</taxon>
        <taxon>Embryophyta</taxon>
        <taxon>Tracheophyta</taxon>
        <taxon>Spermatophyta</taxon>
        <taxon>Magnoliopsida</taxon>
        <taxon>eudicotyledons</taxon>
        <taxon>Gunneridae</taxon>
        <taxon>Pentapetalae</taxon>
        <taxon>rosids</taxon>
        <taxon>fabids</taxon>
        <taxon>Fabales</taxon>
        <taxon>Fabaceae</taxon>
        <taxon>Papilionoideae</taxon>
        <taxon>50 kb inversion clade</taxon>
        <taxon>NPAAA clade</taxon>
        <taxon>indigoferoid/millettioid clade</taxon>
        <taxon>Phaseoleae</taxon>
        <taxon>Cajanus</taxon>
    </lineage>
</organism>
<feature type="domain" description="F-box associated beta-propeller type 1" evidence="1">
    <location>
        <begin position="8"/>
        <end position="266"/>
    </location>
</feature>
<dbReference type="InterPro" id="IPR006527">
    <property type="entry name" value="F-box-assoc_dom_typ1"/>
</dbReference>
<dbReference type="NCBIfam" id="TIGR01640">
    <property type="entry name" value="F_box_assoc_1"/>
    <property type="match status" value="1"/>
</dbReference>
<accession>A0A151RUM9</accession>
<gene>
    <name evidence="2" type="ORF">KK1_032182</name>
</gene>
<dbReference type="InterPro" id="IPR017451">
    <property type="entry name" value="F-box-assoc_interact_dom"/>
</dbReference>
<reference evidence="2" key="1">
    <citation type="journal article" date="2012" name="Nat. Biotechnol.">
        <title>Draft genome sequence of pigeonpea (Cajanus cajan), an orphan legume crop of resource-poor farmers.</title>
        <authorList>
            <person name="Varshney R.K."/>
            <person name="Chen W."/>
            <person name="Li Y."/>
            <person name="Bharti A.K."/>
            <person name="Saxena R.K."/>
            <person name="Schlueter J.A."/>
            <person name="Donoghue M.T."/>
            <person name="Azam S."/>
            <person name="Fan G."/>
            <person name="Whaley A.M."/>
            <person name="Farmer A.D."/>
            <person name="Sheridan J."/>
            <person name="Iwata A."/>
            <person name="Tuteja R."/>
            <person name="Penmetsa R.V."/>
            <person name="Wu W."/>
            <person name="Upadhyaya H.D."/>
            <person name="Yang S.P."/>
            <person name="Shah T."/>
            <person name="Saxena K.B."/>
            <person name="Michael T."/>
            <person name="McCombie W.R."/>
            <person name="Yang B."/>
            <person name="Zhang G."/>
            <person name="Yang H."/>
            <person name="Wang J."/>
            <person name="Spillane C."/>
            <person name="Cook D.R."/>
            <person name="May G.D."/>
            <person name="Xu X."/>
            <person name="Jackson S.A."/>
        </authorList>
    </citation>
    <scope>NUCLEOTIDE SEQUENCE [LARGE SCALE GENOMIC DNA]</scope>
</reference>
<dbReference type="EMBL" id="KQ483564">
    <property type="protein sequence ID" value="KYP46244.1"/>
    <property type="molecule type" value="Genomic_DNA"/>
</dbReference>
<evidence type="ECO:0000313" key="3">
    <source>
        <dbReference type="Proteomes" id="UP000075243"/>
    </source>
</evidence>
<dbReference type="OMA" id="CIANNNK"/>
<dbReference type="PANTHER" id="PTHR31672:SF13">
    <property type="entry name" value="F-BOX PROTEIN CPR30-LIKE"/>
    <property type="match status" value="1"/>
</dbReference>